<organism evidence="2 3">
    <name type="scientific">Actinoallomurus acaciae</name>
    <dbReference type="NCBI Taxonomy" id="502577"/>
    <lineage>
        <taxon>Bacteria</taxon>
        <taxon>Bacillati</taxon>
        <taxon>Actinomycetota</taxon>
        <taxon>Actinomycetes</taxon>
        <taxon>Streptosporangiales</taxon>
        <taxon>Thermomonosporaceae</taxon>
        <taxon>Actinoallomurus</taxon>
    </lineage>
</organism>
<dbReference type="GO" id="GO:0016853">
    <property type="term" value="F:isomerase activity"/>
    <property type="evidence" value="ECO:0007669"/>
    <property type="project" value="UniProtKB-KW"/>
</dbReference>
<feature type="non-terminal residue" evidence="2">
    <location>
        <position position="115"/>
    </location>
</feature>
<dbReference type="Pfam" id="PF11716">
    <property type="entry name" value="MDMPI_N"/>
    <property type="match status" value="1"/>
</dbReference>
<dbReference type="EMBL" id="JBHLZP010000178">
    <property type="protein sequence ID" value="MFB9835112.1"/>
    <property type="molecule type" value="Genomic_DNA"/>
</dbReference>
<reference evidence="2 3" key="1">
    <citation type="submission" date="2024-09" db="EMBL/GenBank/DDBJ databases">
        <authorList>
            <person name="Sun Q."/>
            <person name="Mori K."/>
        </authorList>
    </citation>
    <scope>NUCLEOTIDE SEQUENCE [LARGE SCALE GENOMIC DNA]</scope>
    <source>
        <strain evidence="2 3">TBRC 0563</strain>
    </source>
</reference>
<accession>A0ABV5YMA2</accession>
<dbReference type="SUPFAM" id="SSF109854">
    <property type="entry name" value="DinB/YfiT-like putative metalloenzymes"/>
    <property type="match status" value="1"/>
</dbReference>
<keyword evidence="3" id="KW-1185">Reference proteome</keyword>
<dbReference type="RefSeq" id="WP_378205982.1">
    <property type="nucleotide sequence ID" value="NZ_JBHLZP010000178.1"/>
</dbReference>
<dbReference type="InterPro" id="IPR034660">
    <property type="entry name" value="DinB/YfiT-like"/>
</dbReference>
<name>A0ABV5YMA2_9ACTN</name>
<evidence type="ECO:0000313" key="3">
    <source>
        <dbReference type="Proteomes" id="UP001589627"/>
    </source>
</evidence>
<evidence type="ECO:0000259" key="1">
    <source>
        <dbReference type="Pfam" id="PF11716"/>
    </source>
</evidence>
<evidence type="ECO:0000313" key="2">
    <source>
        <dbReference type="EMBL" id="MFB9835112.1"/>
    </source>
</evidence>
<protein>
    <submittedName>
        <fullName evidence="2">Maleylpyruvate isomerase N-terminal domain-containing protein</fullName>
    </submittedName>
</protein>
<proteinExistence type="predicted"/>
<keyword evidence="2" id="KW-0413">Isomerase</keyword>
<dbReference type="NCBIfam" id="TIGR03083">
    <property type="entry name" value="maleylpyruvate isomerase family mycothiol-dependent enzyme"/>
    <property type="match status" value="1"/>
</dbReference>
<gene>
    <name evidence="2" type="ORF">ACFFNX_23295</name>
</gene>
<dbReference type="InterPro" id="IPR017517">
    <property type="entry name" value="Maleyloyr_isom"/>
</dbReference>
<dbReference type="InterPro" id="IPR024344">
    <property type="entry name" value="MDMPI_metal-binding"/>
</dbReference>
<dbReference type="Proteomes" id="UP001589627">
    <property type="component" value="Unassembled WGS sequence"/>
</dbReference>
<dbReference type="Gene3D" id="1.20.120.450">
    <property type="entry name" value="dinb family like domain"/>
    <property type="match status" value="1"/>
</dbReference>
<feature type="domain" description="Mycothiol-dependent maleylpyruvate isomerase metal-binding" evidence="1">
    <location>
        <begin position="10"/>
        <end position="114"/>
    </location>
</feature>
<sequence length="115" mass="12529">MAVAMEELIRDLSAETADLDRLLGPDVWDVPTPAERWAVRDQIAHLAWFDDAAVRAVTTPEAFRAEARAALDTGLDADALAAERRSMPGEDLLAWFRAARAGLTETLAAADPKTR</sequence>
<comment type="caution">
    <text evidence="2">The sequence shown here is derived from an EMBL/GenBank/DDBJ whole genome shotgun (WGS) entry which is preliminary data.</text>
</comment>